<feature type="domain" description="Copper acquisition factor BIM1-like" evidence="13">
    <location>
        <begin position="222"/>
        <end position="366"/>
    </location>
</feature>
<evidence type="ECO:0000256" key="9">
    <source>
        <dbReference type="ARBA" id="ARBA00023288"/>
    </source>
</evidence>
<keyword evidence="10" id="KW-0406">Ion transport</keyword>
<keyword evidence="3" id="KW-0336">GPI-anchor</keyword>
<gene>
    <name evidence="14" type="ORF">RDB_LOCUS103560</name>
</gene>
<evidence type="ECO:0000256" key="11">
    <source>
        <dbReference type="SAM" id="MobiDB-lite"/>
    </source>
</evidence>
<dbReference type="InterPro" id="IPR046530">
    <property type="entry name" value="BIM1-like_dom"/>
</dbReference>
<keyword evidence="5 12" id="KW-0732">Signal</keyword>
<feature type="signal peptide" evidence="12">
    <location>
        <begin position="1"/>
        <end position="20"/>
    </location>
</feature>
<evidence type="ECO:0000256" key="1">
    <source>
        <dbReference type="ARBA" id="ARBA00004609"/>
    </source>
</evidence>
<dbReference type="EMBL" id="CAJMWS010000326">
    <property type="protein sequence ID" value="CAE6429538.1"/>
    <property type="molecule type" value="Genomic_DNA"/>
</dbReference>
<feature type="chain" id="PRO_5034524826" description="Copper transport protein" evidence="12">
    <location>
        <begin position="21"/>
        <end position="410"/>
    </location>
</feature>
<evidence type="ECO:0000256" key="2">
    <source>
        <dbReference type="ARBA" id="ARBA00022475"/>
    </source>
</evidence>
<comment type="subcellular location">
    <subcellularLocation>
        <location evidence="1">Cell membrane</location>
        <topology evidence="1">Lipid-anchor</topology>
        <topology evidence="1">GPI-anchor</topology>
    </subcellularLocation>
    <subcellularLocation>
        <location evidence="10">Membrane</location>
        <topology evidence="10">Multi-pass membrane protein</topology>
    </subcellularLocation>
</comment>
<feature type="region of interest" description="Disordered" evidence="11">
    <location>
        <begin position="367"/>
        <end position="390"/>
    </location>
</feature>
<proteinExistence type="inferred from homology"/>
<protein>
    <recommendedName>
        <fullName evidence="10">Copper transport protein</fullName>
    </recommendedName>
</protein>
<dbReference type="Pfam" id="PF04145">
    <property type="entry name" value="Ctr"/>
    <property type="match status" value="1"/>
</dbReference>
<evidence type="ECO:0000256" key="10">
    <source>
        <dbReference type="RuleBase" id="RU367022"/>
    </source>
</evidence>
<comment type="caution">
    <text evidence="14">The sequence shown here is derived from an EMBL/GenBank/DDBJ whole genome shotgun (WGS) entry which is preliminary data.</text>
</comment>
<evidence type="ECO:0000259" key="13">
    <source>
        <dbReference type="Pfam" id="PF20238"/>
    </source>
</evidence>
<keyword evidence="8" id="KW-0325">Glycoprotein</keyword>
<evidence type="ECO:0000256" key="3">
    <source>
        <dbReference type="ARBA" id="ARBA00022622"/>
    </source>
</evidence>
<feature type="compositionally biased region" description="Polar residues" evidence="11">
    <location>
        <begin position="116"/>
        <end position="131"/>
    </location>
</feature>
<dbReference type="InterPro" id="IPR007274">
    <property type="entry name" value="Cop_transporter"/>
</dbReference>
<evidence type="ECO:0000256" key="5">
    <source>
        <dbReference type="ARBA" id="ARBA00022729"/>
    </source>
</evidence>
<dbReference type="GO" id="GO:0098552">
    <property type="term" value="C:side of membrane"/>
    <property type="evidence" value="ECO:0007669"/>
    <property type="project" value="UniProtKB-KW"/>
</dbReference>
<dbReference type="PANTHER" id="PTHR34992">
    <property type="entry name" value="HYPHAL ANASTAMOSIS-7 PROTEIN"/>
    <property type="match status" value="1"/>
</dbReference>
<feature type="transmembrane region" description="Helical" evidence="10">
    <location>
        <begin position="154"/>
        <end position="180"/>
    </location>
</feature>
<dbReference type="GO" id="GO:0005886">
    <property type="term" value="C:plasma membrane"/>
    <property type="evidence" value="ECO:0007669"/>
    <property type="project" value="UniProtKB-SubCell"/>
</dbReference>
<keyword evidence="2" id="KW-1003">Cell membrane</keyword>
<evidence type="ECO:0000313" key="14">
    <source>
        <dbReference type="EMBL" id="CAE6429538.1"/>
    </source>
</evidence>
<evidence type="ECO:0000256" key="4">
    <source>
        <dbReference type="ARBA" id="ARBA00022692"/>
    </source>
</evidence>
<feature type="transmembrane region" description="Helical" evidence="10">
    <location>
        <begin position="53"/>
        <end position="74"/>
    </location>
</feature>
<keyword evidence="6 10" id="KW-1133">Transmembrane helix</keyword>
<organism evidence="14 15">
    <name type="scientific">Rhizoctonia solani</name>
    <dbReference type="NCBI Taxonomy" id="456999"/>
    <lineage>
        <taxon>Eukaryota</taxon>
        <taxon>Fungi</taxon>
        <taxon>Dikarya</taxon>
        <taxon>Basidiomycota</taxon>
        <taxon>Agaricomycotina</taxon>
        <taxon>Agaricomycetes</taxon>
        <taxon>Cantharellales</taxon>
        <taxon>Ceratobasidiaceae</taxon>
        <taxon>Rhizoctonia</taxon>
    </lineage>
</organism>
<name>A0A8H2XLC6_9AGAM</name>
<reference evidence="14" key="1">
    <citation type="submission" date="2021-01" db="EMBL/GenBank/DDBJ databases">
        <authorList>
            <person name="Kaushik A."/>
        </authorList>
    </citation>
    <scope>NUCLEOTIDE SEQUENCE</scope>
    <source>
        <strain evidence="14">AG1-1C</strain>
    </source>
</reference>
<evidence type="ECO:0000256" key="7">
    <source>
        <dbReference type="ARBA" id="ARBA00023136"/>
    </source>
</evidence>
<keyword evidence="4 10" id="KW-0812">Transmembrane</keyword>
<keyword evidence="9" id="KW-0449">Lipoprotein</keyword>
<keyword evidence="10" id="KW-0813">Transport</keyword>
<sequence>MTVAMFALALLSIIPSCVLAQHVHGGNADGTGGVMMIPYLHFTPGDALFFKEWIPKSSGAVGGACVGLFVLAILQRCISAMRGVMDQHWKQRSDALVAARFIRMRDSTSADKESEQNTSLTGQSRAPGSSKPTLPPFIWSHELARGGMQILQSFFGYALMLAVMSFNAAFIISILLGLGVGEFLRPHLDPTHPAFLHFTLTISKMMMTRVFAMAALAASAAAHFTLEWPRTRGFDEDIESQFCGGFPNAGARSSFPLGASGVVIDSTHDTANVIVLISFDANPQNITQFSNSSNGAQLTNFVKLEKQGEACIPVNIQSLGLSNVSNGTNATIQIQYDGGDGNLYQCADVILLSDFNAPSNVSCATSASGTATSSSATATSTSPSGSNGAPTTQASAGLALGVAGLLAMFF</sequence>
<accession>A0A8H2XLC6</accession>
<feature type="region of interest" description="Disordered" evidence="11">
    <location>
        <begin position="107"/>
        <end position="131"/>
    </location>
</feature>
<dbReference type="InterPro" id="IPR046936">
    <property type="entry name" value="BIM1-like"/>
</dbReference>
<dbReference type="Pfam" id="PF20238">
    <property type="entry name" value="BIM1-like_dom"/>
    <property type="match status" value="1"/>
</dbReference>
<keyword evidence="10" id="KW-0187">Copper transport</keyword>
<evidence type="ECO:0000256" key="6">
    <source>
        <dbReference type="ARBA" id="ARBA00022989"/>
    </source>
</evidence>
<dbReference type="AlphaFoldDB" id="A0A8H2XLC6"/>
<comment type="similarity">
    <text evidence="10">Belongs to the copper transporter (Ctr) (TC 1.A.56) family. SLC31A subfamily.</text>
</comment>
<keyword evidence="10" id="KW-0186">Copper</keyword>
<evidence type="ECO:0000256" key="12">
    <source>
        <dbReference type="SAM" id="SignalP"/>
    </source>
</evidence>
<dbReference type="Proteomes" id="UP000663846">
    <property type="component" value="Unassembled WGS sequence"/>
</dbReference>
<dbReference type="CDD" id="cd21176">
    <property type="entry name" value="LPMO_auxiliary-like"/>
    <property type="match status" value="1"/>
</dbReference>
<dbReference type="PANTHER" id="PTHR34992:SF11">
    <property type="entry name" value="COPPER ACQUISITION FACTOR BIM1-LIKE DOMAIN-CONTAINING PROTEIN"/>
    <property type="match status" value="1"/>
</dbReference>
<evidence type="ECO:0000313" key="15">
    <source>
        <dbReference type="Proteomes" id="UP000663846"/>
    </source>
</evidence>
<evidence type="ECO:0000256" key="8">
    <source>
        <dbReference type="ARBA" id="ARBA00023180"/>
    </source>
</evidence>
<keyword evidence="7 10" id="KW-0472">Membrane</keyword>
<dbReference type="GO" id="GO:0005375">
    <property type="term" value="F:copper ion transmembrane transporter activity"/>
    <property type="evidence" value="ECO:0007669"/>
    <property type="project" value="UniProtKB-UniRule"/>
</dbReference>